<dbReference type="Gene3D" id="3.40.50.1820">
    <property type="entry name" value="alpha/beta hydrolase"/>
    <property type="match status" value="1"/>
</dbReference>
<accession>A0A840J6C4</accession>
<feature type="domain" description="AB hydrolase-1" evidence="1">
    <location>
        <begin position="37"/>
        <end position="267"/>
    </location>
</feature>
<protein>
    <submittedName>
        <fullName evidence="2">3-oxoadipate enol-lactonase</fullName>
        <ecNumber evidence="2">3.1.1.24</ecNumber>
    </submittedName>
</protein>
<dbReference type="GO" id="GO:0047570">
    <property type="term" value="F:3-oxoadipate enol-lactonase activity"/>
    <property type="evidence" value="ECO:0007669"/>
    <property type="project" value="UniProtKB-EC"/>
</dbReference>
<evidence type="ECO:0000313" key="2">
    <source>
        <dbReference type="EMBL" id="MBB4689580.1"/>
    </source>
</evidence>
<dbReference type="PANTHER" id="PTHR43433">
    <property type="entry name" value="HYDROLASE, ALPHA/BETA FOLD FAMILY PROTEIN"/>
    <property type="match status" value="1"/>
</dbReference>
<sequence>MSASWPRFPDDNPMVVNGHRTSVSRIHAGPVQTGTAVVFVHSALLDRHAWSRTVYRLAELLPPAGLNATLVSYDLRGHGAAATEPIASIDQLAADLIAVTQQVGAARTHVVGLSLGGAVAQAAAVAAPEQFASLALLGTSTKFPRDVMDERAARGRDEGVPAQVKPTLDRWVSSPTAADEVNEYLRQALANTSPARWSESWQALGRFDVTETLDGVPVPILVLAGSRDTASPPAAMELIAKLAPHSRLEYLEAAHLSALERPAEVAAHLADHLIAVDGRP</sequence>
<dbReference type="RefSeq" id="WP_184784094.1">
    <property type="nucleotide sequence ID" value="NZ_JACHMG010000001.1"/>
</dbReference>
<dbReference type="AlphaFoldDB" id="A0A840J6C4"/>
<evidence type="ECO:0000313" key="3">
    <source>
        <dbReference type="Proteomes" id="UP000581769"/>
    </source>
</evidence>
<name>A0A840J6C4_9PSEU</name>
<dbReference type="InterPro" id="IPR050471">
    <property type="entry name" value="AB_hydrolase"/>
</dbReference>
<keyword evidence="3" id="KW-1185">Reference proteome</keyword>
<dbReference type="InterPro" id="IPR000073">
    <property type="entry name" value="AB_hydrolase_1"/>
</dbReference>
<organism evidence="2 3">
    <name type="scientific">Amycolatopsis jiangsuensis</name>
    <dbReference type="NCBI Taxonomy" id="1181879"/>
    <lineage>
        <taxon>Bacteria</taxon>
        <taxon>Bacillati</taxon>
        <taxon>Actinomycetota</taxon>
        <taxon>Actinomycetes</taxon>
        <taxon>Pseudonocardiales</taxon>
        <taxon>Pseudonocardiaceae</taxon>
        <taxon>Amycolatopsis</taxon>
    </lineage>
</organism>
<evidence type="ECO:0000259" key="1">
    <source>
        <dbReference type="Pfam" id="PF12697"/>
    </source>
</evidence>
<dbReference type="SUPFAM" id="SSF53474">
    <property type="entry name" value="alpha/beta-Hydrolases"/>
    <property type="match status" value="1"/>
</dbReference>
<reference evidence="2 3" key="1">
    <citation type="submission" date="2020-08" db="EMBL/GenBank/DDBJ databases">
        <title>Sequencing the genomes of 1000 actinobacteria strains.</title>
        <authorList>
            <person name="Klenk H.-P."/>
        </authorList>
    </citation>
    <scope>NUCLEOTIDE SEQUENCE [LARGE SCALE GENOMIC DNA]</scope>
    <source>
        <strain evidence="2 3">DSM 45859</strain>
    </source>
</reference>
<proteinExistence type="predicted"/>
<dbReference type="EMBL" id="JACHMG010000001">
    <property type="protein sequence ID" value="MBB4689580.1"/>
    <property type="molecule type" value="Genomic_DNA"/>
</dbReference>
<comment type="caution">
    <text evidence="2">The sequence shown here is derived from an EMBL/GenBank/DDBJ whole genome shotgun (WGS) entry which is preliminary data.</text>
</comment>
<dbReference type="InterPro" id="IPR029058">
    <property type="entry name" value="AB_hydrolase_fold"/>
</dbReference>
<dbReference type="PRINTS" id="PR00111">
    <property type="entry name" value="ABHYDROLASE"/>
</dbReference>
<keyword evidence="2" id="KW-0378">Hydrolase</keyword>
<dbReference type="Proteomes" id="UP000581769">
    <property type="component" value="Unassembled WGS sequence"/>
</dbReference>
<dbReference type="PANTHER" id="PTHR43433:SF5">
    <property type="entry name" value="AB HYDROLASE-1 DOMAIN-CONTAINING PROTEIN"/>
    <property type="match status" value="1"/>
</dbReference>
<gene>
    <name evidence="2" type="ORF">BJY18_007065</name>
</gene>
<dbReference type="EC" id="3.1.1.24" evidence="2"/>
<dbReference type="Pfam" id="PF12697">
    <property type="entry name" value="Abhydrolase_6"/>
    <property type="match status" value="1"/>
</dbReference>